<proteinExistence type="predicted"/>
<name>A0ABR2JRN7_9EUKA</name>
<accession>A0ABR2JRN7</accession>
<comment type="caution">
    <text evidence="1">The sequence shown here is derived from an EMBL/GenBank/DDBJ whole genome shotgun (WGS) entry which is preliminary data.</text>
</comment>
<sequence length="113" mass="13024">MVTFLTKPLEMNQISAFQWTEVEKKFFTETQVEIFEMKYGKKANQEIITKFSLNSNSNIYASVKSTKSCDTWKLRVDQGGRPSYLSNADVVLFESKISHSCYDLECLSIKQAM</sequence>
<reference evidence="1 2" key="1">
    <citation type="submission" date="2024-04" db="EMBL/GenBank/DDBJ databases">
        <title>Tritrichomonas musculus Genome.</title>
        <authorList>
            <person name="Alves-Ferreira E."/>
            <person name="Grigg M."/>
            <person name="Lorenzi H."/>
            <person name="Galac M."/>
        </authorList>
    </citation>
    <scope>NUCLEOTIDE SEQUENCE [LARGE SCALE GENOMIC DNA]</scope>
    <source>
        <strain evidence="1 2">EAF2021</strain>
    </source>
</reference>
<dbReference type="EMBL" id="JAPFFF010000010">
    <property type="protein sequence ID" value="KAK8881440.1"/>
    <property type="molecule type" value="Genomic_DNA"/>
</dbReference>
<keyword evidence="2" id="KW-1185">Reference proteome</keyword>
<evidence type="ECO:0000313" key="2">
    <source>
        <dbReference type="Proteomes" id="UP001470230"/>
    </source>
</evidence>
<evidence type="ECO:0000313" key="1">
    <source>
        <dbReference type="EMBL" id="KAK8881440.1"/>
    </source>
</evidence>
<organism evidence="1 2">
    <name type="scientific">Tritrichomonas musculus</name>
    <dbReference type="NCBI Taxonomy" id="1915356"/>
    <lineage>
        <taxon>Eukaryota</taxon>
        <taxon>Metamonada</taxon>
        <taxon>Parabasalia</taxon>
        <taxon>Tritrichomonadida</taxon>
        <taxon>Tritrichomonadidae</taxon>
        <taxon>Tritrichomonas</taxon>
    </lineage>
</organism>
<protein>
    <submittedName>
        <fullName evidence="1">Uncharacterized protein</fullName>
    </submittedName>
</protein>
<dbReference type="Proteomes" id="UP001470230">
    <property type="component" value="Unassembled WGS sequence"/>
</dbReference>
<gene>
    <name evidence="1" type="ORF">M9Y10_004176</name>
</gene>